<feature type="domain" description="CAP-Gly" evidence="3">
    <location>
        <begin position="2380"/>
        <end position="2422"/>
    </location>
</feature>
<feature type="region of interest" description="Disordered" evidence="2">
    <location>
        <begin position="1066"/>
        <end position="1123"/>
    </location>
</feature>
<feature type="coiled-coil region" evidence="1">
    <location>
        <begin position="1917"/>
        <end position="1944"/>
    </location>
</feature>
<dbReference type="InterPro" id="IPR036859">
    <property type="entry name" value="CAP-Gly_dom_sf"/>
</dbReference>
<dbReference type="InterPro" id="IPR028750">
    <property type="entry name" value="CEP350/CC187"/>
</dbReference>
<feature type="compositionally biased region" description="Polar residues" evidence="2">
    <location>
        <begin position="1878"/>
        <end position="1898"/>
    </location>
</feature>
<feature type="region of interest" description="Disordered" evidence="2">
    <location>
        <begin position="1652"/>
        <end position="1703"/>
    </location>
</feature>
<feature type="coiled-coil region" evidence="1">
    <location>
        <begin position="1561"/>
        <end position="1652"/>
    </location>
</feature>
<dbReference type="PROSITE" id="PS00845">
    <property type="entry name" value="CAP_GLY_1"/>
    <property type="match status" value="1"/>
</dbReference>
<feature type="region of interest" description="Disordered" evidence="2">
    <location>
        <begin position="1471"/>
        <end position="1522"/>
    </location>
</feature>
<keyword evidence="5" id="KW-1185">Reference proteome</keyword>
<feature type="compositionally biased region" description="Low complexity" evidence="2">
    <location>
        <begin position="2278"/>
        <end position="2288"/>
    </location>
</feature>
<feature type="region of interest" description="Disordered" evidence="2">
    <location>
        <begin position="1757"/>
        <end position="1902"/>
    </location>
</feature>
<feature type="compositionally biased region" description="Basic and acidic residues" evidence="2">
    <location>
        <begin position="935"/>
        <end position="944"/>
    </location>
</feature>
<dbReference type="Proteomes" id="UP000694555">
    <property type="component" value="Unplaced"/>
</dbReference>
<feature type="compositionally biased region" description="Basic and acidic residues" evidence="2">
    <location>
        <begin position="533"/>
        <end position="583"/>
    </location>
</feature>
<feature type="region of interest" description="Disordered" evidence="2">
    <location>
        <begin position="2257"/>
        <end position="2294"/>
    </location>
</feature>
<keyword evidence="1" id="KW-0175">Coiled coil</keyword>
<feature type="region of interest" description="Disordered" evidence="2">
    <location>
        <begin position="482"/>
        <end position="666"/>
    </location>
</feature>
<dbReference type="Pfam" id="PF01302">
    <property type="entry name" value="CAP_GLY"/>
    <property type="match status" value="1"/>
</dbReference>
<feature type="compositionally biased region" description="Basic and acidic residues" evidence="2">
    <location>
        <begin position="1408"/>
        <end position="1432"/>
    </location>
</feature>
<dbReference type="SMART" id="SM01052">
    <property type="entry name" value="CAP_GLY"/>
    <property type="match status" value="1"/>
</dbReference>
<accession>A0A8C0BUV7</accession>
<feature type="region of interest" description="Disordered" evidence="2">
    <location>
        <begin position="173"/>
        <end position="216"/>
    </location>
</feature>
<protein>
    <submittedName>
        <fullName evidence="4">Centrosomal protein 350</fullName>
    </submittedName>
</protein>
<feature type="region of interest" description="Disordered" evidence="2">
    <location>
        <begin position="895"/>
        <end position="944"/>
    </location>
</feature>
<reference evidence="4" key="1">
    <citation type="submission" date="2025-08" db="UniProtKB">
        <authorList>
            <consortium name="Ensembl"/>
        </authorList>
    </citation>
    <scope>IDENTIFICATION</scope>
</reference>
<feature type="compositionally biased region" description="Polar residues" evidence="2">
    <location>
        <begin position="1147"/>
        <end position="1162"/>
    </location>
</feature>
<dbReference type="PANTHER" id="PTHR13958:SF3">
    <property type="entry name" value="CAP-GLY DOMAIN-CONTAINING PROTEIN-RELATED"/>
    <property type="match status" value="1"/>
</dbReference>
<evidence type="ECO:0000256" key="1">
    <source>
        <dbReference type="SAM" id="Coils"/>
    </source>
</evidence>
<name>A0A8C0BUV7_9AVES</name>
<feature type="compositionally biased region" description="Low complexity" evidence="2">
    <location>
        <begin position="649"/>
        <end position="659"/>
    </location>
</feature>
<feature type="region of interest" description="Disordered" evidence="2">
    <location>
        <begin position="1959"/>
        <end position="2075"/>
    </location>
</feature>
<organism evidence="4 5">
    <name type="scientific">Buteo japonicus</name>
    <dbReference type="NCBI Taxonomy" id="224669"/>
    <lineage>
        <taxon>Eukaryota</taxon>
        <taxon>Metazoa</taxon>
        <taxon>Chordata</taxon>
        <taxon>Craniata</taxon>
        <taxon>Vertebrata</taxon>
        <taxon>Euteleostomi</taxon>
        <taxon>Archelosauria</taxon>
        <taxon>Archosauria</taxon>
        <taxon>Dinosauria</taxon>
        <taxon>Saurischia</taxon>
        <taxon>Theropoda</taxon>
        <taxon>Coelurosauria</taxon>
        <taxon>Aves</taxon>
        <taxon>Neognathae</taxon>
        <taxon>Neoaves</taxon>
        <taxon>Telluraves</taxon>
        <taxon>Accipitrimorphae</taxon>
        <taxon>Accipitriformes</taxon>
        <taxon>Accipitridae</taxon>
        <taxon>Accipitrinae</taxon>
        <taxon>Buteo</taxon>
    </lineage>
</organism>
<feature type="compositionally biased region" description="Basic and acidic residues" evidence="2">
    <location>
        <begin position="2202"/>
        <end position="2212"/>
    </location>
</feature>
<feature type="compositionally biased region" description="Low complexity" evidence="2">
    <location>
        <begin position="1393"/>
        <end position="1407"/>
    </location>
</feature>
<feature type="compositionally biased region" description="Basic and acidic residues" evidence="2">
    <location>
        <begin position="636"/>
        <end position="645"/>
    </location>
</feature>
<feature type="compositionally biased region" description="Basic and acidic residues" evidence="2">
    <location>
        <begin position="486"/>
        <end position="495"/>
    </location>
</feature>
<feature type="compositionally biased region" description="Basic and acidic residues" evidence="2">
    <location>
        <begin position="173"/>
        <end position="186"/>
    </location>
</feature>
<feature type="compositionally biased region" description="Polar residues" evidence="2">
    <location>
        <begin position="496"/>
        <end position="508"/>
    </location>
</feature>
<dbReference type="GO" id="GO:0005813">
    <property type="term" value="C:centrosome"/>
    <property type="evidence" value="ECO:0007669"/>
    <property type="project" value="InterPro"/>
</dbReference>
<dbReference type="PANTHER" id="PTHR13958">
    <property type="entry name" value="CENTROSOME-ASSOCIATED PROTEIN 350"/>
    <property type="match status" value="1"/>
</dbReference>
<feature type="coiled-coil region" evidence="1">
    <location>
        <begin position="1262"/>
        <end position="1307"/>
    </location>
</feature>
<feature type="compositionally biased region" description="Basic and acidic residues" evidence="2">
    <location>
        <begin position="325"/>
        <end position="340"/>
    </location>
</feature>
<feature type="coiled-coil region" evidence="1">
    <location>
        <begin position="1719"/>
        <end position="1746"/>
    </location>
</feature>
<feature type="compositionally biased region" description="Basic and acidic residues" evidence="2">
    <location>
        <begin position="1652"/>
        <end position="1663"/>
    </location>
</feature>
<feature type="compositionally biased region" description="Low complexity" evidence="2">
    <location>
        <begin position="203"/>
        <end position="213"/>
    </location>
</feature>
<dbReference type="InterPro" id="IPR000938">
    <property type="entry name" value="CAP-Gly_domain"/>
</dbReference>
<dbReference type="PROSITE" id="PS50245">
    <property type="entry name" value="CAP_GLY_2"/>
    <property type="match status" value="1"/>
</dbReference>
<feature type="compositionally biased region" description="Low complexity" evidence="2">
    <location>
        <begin position="1678"/>
        <end position="1692"/>
    </location>
</feature>
<feature type="compositionally biased region" description="Basic and acidic residues" evidence="2">
    <location>
        <begin position="2439"/>
        <end position="2483"/>
    </location>
</feature>
<feature type="compositionally biased region" description="Polar residues" evidence="2">
    <location>
        <begin position="351"/>
        <end position="363"/>
    </location>
</feature>
<feature type="region of interest" description="Disordered" evidence="2">
    <location>
        <begin position="2437"/>
        <end position="2513"/>
    </location>
</feature>
<proteinExistence type="predicted"/>
<feature type="compositionally biased region" description="Basic and acidic residues" evidence="2">
    <location>
        <begin position="430"/>
        <end position="448"/>
    </location>
</feature>
<evidence type="ECO:0000259" key="3">
    <source>
        <dbReference type="PROSITE" id="PS50245"/>
    </source>
</evidence>
<dbReference type="Gene3D" id="2.30.30.190">
    <property type="entry name" value="CAP Gly-rich-like domain"/>
    <property type="match status" value="1"/>
</dbReference>
<feature type="compositionally biased region" description="Basic and acidic residues" evidence="2">
    <location>
        <begin position="1992"/>
        <end position="2031"/>
    </location>
</feature>
<feature type="region of interest" description="Disordered" evidence="2">
    <location>
        <begin position="325"/>
        <end position="363"/>
    </location>
</feature>
<reference evidence="4" key="2">
    <citation type="submission" date="2025-09" db="UniProtKB">
        <authorList>
            <consortium name="Ensembl"/>
        </authorList>
    </citation>
    <scope>IDENTIFICATION</scope>
</reference>
<feature type="compositionally biased region" description="Polar residues" evidence="2">
    <location>
        <begin position="187"/>
        <end position="197"/>
    </location>
</feature>
<dbReference type="SUPFAM" id="SSF74924">
    <property type="entry name" value="Cap-Gly domain"/>
    <property type="match status" value="1"/>
</dbReference>
<evidence type="ECO:0000313" key="5">
    <source>
        <dbReference type="Proteomes" id="UP000694555"/>
    </source>
</evidence>
<evidence type="ECO:0000313" key="4">
    <source>
        <dbReference type="Ensembl" id="ENSBJAP00000022436.1"/>
    </source>
</evidence>
<feature type="region of interest" description="Disordered" evidence="2">
    <location>
        <begin position="29"/>
        <end position="60"/>
    </location>
</feature>
<feature type="compositionally biased region" description="Polar residues" evidence="2">
    <location>
        <begin position="2263"/>
        <end position="2274"/>
    </location>
</feature>
<feature type="compositionally biased region" description="Basic and acidic residues" evidence="2">
    <location>
        <begin position="1482"/>
        <end position="1497"/>
    </location>
</feature>
<feature type="region of interest" description="Disordered" evidence="2">
    <location>
        <begin position="382"/>
        <end position="468"/>
    </location>
</feature>
<feature type="region of interest" description="Disordered" evidence="2">
    <location>
        <begin position="2189"/>
        <end position="2212"/>
    </location>
</feature>
<feature type="compositionally biased region" description="Basic and acidic residues" evidence="2">
    <location>
        <begin position="1078"/>
        <end position="1089"/>
    </location>
</feature>
<evidence type="ECO:0000256" key="2">
    <source>
        <dbReference type="SAM" id="MobiDB-lite"/>
    </source>
</evidence>
<feature type="region of interest" description="Disordered" evidence="2">
    <location>
        <begin position="1143"/>
        <end position="1162"/>
    </location>
</feature>
<feature type="compositionally biased region" description="Basic and acidic residues" evidence="2">
    <location>
        <begin position="2498"/>
        <end position="2507"/>
    </location>
</feature>
<feature type="compositionally biased region" description="Low complexity" evidence="2">
    <location>
        <begin position="29"/>
        <end position="42"/>
    </location>
</feature>
<feature type="compositionally biased region" description="Basic and acidic residues" evidence="2">
    <location>
        <begin position="388"/>
        <end position="406"/>
    </location>
</feature>
<dbReference type="GO" id="GO:0008017">
    <property type="term" value="F:microtubule binding"/>
    <property type="evidence" value="ECO:0007669"/>
    <property type="project" value="InterPro"/>
</dbReference>
<dbReference type="Ensembl" id="ENSBJAT00000023065.1">
    <property type="protein sequence ID" value="ENSBJAP00000022436.1"/>
    <property type="gene ID" value="ENSBJAG00000013799.1"/>
</dbReference>
<feature type="region of interest" description="Disordered" evidence="2">
    <location>
        <begin position="1362"/>
        <end position="1450"/>
    </location>
</feature>
<dbReference type="GO" id="GO:0034453">
    <property type="term" value="P:microtubule anchoring"/>
    <property type="evidence" value="ECO:0007669"/>
    <property type="project" value="InterPro"/>
</dbReference>
<sequence>FDSVMDAKKPSASASRKISRKDRYIEDSLVSASASRSSSQNKSSKEKASRSPLRATTLESNVKKSNRVEFREPLASYRLVLGYSLSYHSSSQLEAKQLLSSLDFSEAEGKTEITGRMSMICDRDEHDLHSRDFESPCCSAADETVVRYLNDRPAIDALQNEAFLKVVAPPRLEEEKNSGCRGDESSTRTPQSNTSQDSELKVSSPSATSTSSAHRLEILKRRQHDAKLEKLKERIRKQWEHSEELGGRGQHSAYAEQPVVITNVENAVTPKVRKVAAAPAAPSYRGFNPAETKIRAPDGKIWHEEEFHVSRELYRDIALQLTEDSTVKGKPSERNKEKKATRPVRKVQKLTRLSSPESKQGGNYVISASSWREGQKLVKKILGPAPKIEQDRRAVSSDRTGRERTAKSGCIGRTGSDSRLDVTCKTSSRSSERSRSKVRSENNLKKLEASLPDGNQEDHTSVNKDFLPVEIRGILDDLQLDSMSTKQEKDVEKQNQKSVLPSQNARSHSPTKRKPDKIAASEEPQVISKKRHYDTDEVRQYIIRQQEERKKKQNEEKKAQKEATEQKNKRLQELYRKQKEAFNKVKNVPHPEPSAAKRLQEAYSKLLLERTFLEEPPQLPTVQETQPRPGYQPSGESDKENKAQERPPSASSSSDMSLSEPQQPLLRSDLMEPPWVQPDRLSPRVQLSHPQALTGSSGGPCSQHWSLEQMDLLSKECDAMLAGRRSHAAPMGSLTLMPQPYLNSPAAQQNLLVKPTASQYKSKLDRIEALKATAASLTSRIESEAKKLAGAGINYGTMWNSDREFMQENQDDGQWAKAVSPPVREENEDAFSARIQKMLGTCVSHTAFDDNLPGVGNLSEFKKLPEMIRPHTAAVSLGMRSPAANRHEGILGHLSKRQTDSPGRENQAYAPNKAVIPHESSIDSISEGPLLSDRSLSEEEGSQHKELPLKMLEMLKEKDFCIRERNAFEPIKEFQKEAEKYLPLLTQTSGAHSKGPWEELAKGSPHSVINIFAKSYQLHGKGSALLRPLLPAMSPPESVVSYEDDFASSQGSGTLTDKKIARDLSVAGSSSSSIQEEVPSRKSPHELRSVELASQHSSGPRSAASSRSSASSKKKGKKERKCSTSLTTLTPSFFCFIVSFSDKGRSQKTPTSSPSPGSQKMLQFDSIGNTAERVKSPAGFPGSTASGLKPNVAFPDLSLGTSRLTSKSYPAGCMRFSPAGLQHRLSAELNYLSAIEESVRQLSDVERVRGISLAQQESVSLAQILKAQQQRHERDLALLKIKAEQEALESQRQLDEARQKAAQVHAESLQHLVQSRQEAVQETPCKAAAKQAETAAHQIHENTDSSKTLLFLRKCEYAAMSQGKEETGDSKQTYSPMFDSYSESSRSKVHDQSSTSSRQESPSVPSSKENEKKLSRREKITSSIEEQAHTGVDDSLPSDSILSMPDEKDSASVATEYSLKFDESMTEDEIEEKSFRSLLPSESHRRNNLEKKRGNRDDSDEEVSPEKTALSSVKELSMPFSGGQDSFSKFTMEMVRQYMKEEEMRAAHQSSLLRLREKALKEKTKAELAWLEHQKKHLRDKGEDDKMPPIRKRQRGLLLRLQQEKAEIKRLQEANKAARKERQLILKQQAEIERIRQTTMKLQEKLKSAGENKLELHSEDDIKQSNGSSPLPTDAETRSPSPISISSSETSSIMQKLKKMRSRMDEKFLTKREQKLMQRRQHAEELLEWKRRLDAEEAEIRRIEKQALAAWDKELLKTKIAKKDLGDQRTEPKETASEEESPVPSCSHLNSESSIPEDLGSPAAESVPSETVGHGQPESPDQSTTNEEMVYSEEFKSSTSPGRLSPPKSSISVSKQDSSKGSHRTGGQLRSPVKSHQIPHNWSDESLSMTQSETTSDQSDIEGRIRALKDELRKRKSVVYQLKKEQKKRQKERLKAQEASLIKQLESYDEFIKKTEAELSQDLEASPTAKPQIKTPPSAAAEKPKIKAPPLHRPETAKNWKSLAESERSRASLESISEHADAVSSRTERSVSVHTKKVAVTDVHAEEPSGTSSSVLMSPRSYRAGSGDSLDNVPSSSLLKDVKDISRISCGSMNNVVKASNDEAAFSHKSEIQEDLEYIKSEEYEIEGSHVKPLESSDVLLTLDKEQESSLDILPKKVLCSENDHSQKALFGLAVEILHGTEEILEQRLADKDAVTGPSVEESSHKLSKSAEEKGYLLSEQLFSQKEPSYLEDFEASSSRKQASAEEALPGEHYNDDLEASLLSPNGDAQSLTERSQHTQTSRSRSTSLGSDGEISEYLSDRSLSLSGSMHSERLLELKSPTELIKNTERRDVEQEQAPTESPLWASVSITEETDSLPNFNIGDRVLVSKVQPGTLQFKGLTKFAKGFWAGVELDKPEGNNNGTYDGIKYFDCKEKHGIFAPPQKISRITESIDSLLDTNKDEDSSFDDRLEKQHKAEQKDRQSSKPGKEDESQSRDVRENYSQDKAPVDTAVSEASAEERIDEESSPKANSIKKISVATESLAQEQSVVDYLKHAVKEEASLAPLISGVVDEISTVQSDDISDFLSEKLERQKTLGEECAEKLDDLSPGVVEKPATPLLDLLTKEKNQLEAQLRLPLREEEKSKDRLEKVSLLTDSLLKDFVKDTVNQLQQIKKVRNEKIQLSNQELCDVKEESSIPSQQVENQIPDGLNNFFLSSDLEDEREELSSPDMCPRPESPVFGASGQEELAKRLAELELNREFLSVLGDDQDWFDEDYGLSSRKVQQKQAEEPAVLPKVEPQKVPTKPCEEPLAVPHTAVEVEGMVHAAAEELWKLKELGHDLQSFSLHTHLSSTLKEQDTDMINKQVYKKVVFDLTREIFGEIFAEDPNLNQPIWMKPCRIASAYFRRVKDPNDLDEIKSFIAAEVLKLFSLRKEPNHKTDWQKMMKFGRKKRDRVDHILVQELHEEEAQWVNYDEDELCVKMQLADGIFEALIRDTVDVLNQINEKQRRLLLV</sequence>
<feature type="compositionally biased region" description="Low complexity" evidence="2">
    <location>
        <begin position="1097"/>
        <end position="1111"/>
    </location>
</feature>
<feature type="compositionally biased region" description="Basic and acidic residues" evidence="2">
    <location>
        <begin position="1757"/>
        <end position="1776"/>
    </location>
</feature>